<evidence type="ECO:0000313" key="3">
    <source>
        <dbReference type="Proteomes" id="UP000426246"/>
    </source>
</evidence>
<organism evidence="2 3">
    <name type="scientific">Paenibacillus psychroresistens</name>
    <dbReference type="NCBI Taxonomy" id="1778678"/>
    <lineage>
        <taxon>Bacteria</taxon>
        <taxon>Bacillati</taxon>
        <taxon>Bacillota</taxon>
        <taxon>Bacilli</taxon>
        <taxon>Bacillales</taxon>
        <taxon>Paenibacillaceae</taxon>
        <taxon>Paenibacillus</taxon>
    </lineage>
</organism>
<proteinExistence type="predicted"/>
<dbReference type="InterPro" id="IPR027849">
    <property type="entry name" value="DUF4434"/>
</dbReference>
<dbReference type="Pfam" id="PF14488">
    <property type="entry name" value="DUF4434"/>
    <property type="match status" value="1"/>
</dbReference>
<protein>
    <submittedName>
        <fullName evidence="2">DUF4434 domain-containing protein</fullName>
    </submittedName>
</protein>
<gene>
    <name evidence="2" type="ORF">EHS13_02845</name>
</gene>
<dbReference type="OrthoDB" id="6044697at2"/>
<name>A0A6B8RVN1_9BACL</name>
<dbReference type="KEGG" id="ppsc:EHS13_02845"/>
<evidence type="ECO:0000313" key="2">
    <source>
        <dbReference type="EMBL" id="QGQ99932.1"/>
    </source>
</evidence>
<sequence>MMPISGTWFDFHHPNPYEGDYWNSTTDQFSAEDWNLKITEMVEAGMDTLILMSVALHGKTFYPSTVIKERWNLVCPDPLEAVLKAADHLGVTVYIGLGFFSTPIFHGFGNEGDASRYRFEFAHELAQKYGHHRSFNGWYFPVEAAIDQYYPEPYIEYVNTLANHCRKIGPQQVLIAPFGTRTIVADDKFVAQLRSLEADYIAYQDEVGVNKTDVSELDGIWSRLREAHDRAGKPLWADVEIFEFHGKVLFPAPIERVQKQLEVASKYVDKILCYQYLGMLNKPNSKVHAGHPTSPKLYQDYMDFMQASRQK</sequence>
<dbReference type="Proteomes" id="UP000426246">
    <property type="component" value="Chromosome"/>
</dbReference>
<dbReference type="Gene3D" id="3.20.20.80">
    <property type="entry name" value="Glycosidases"/>
    <property type="match status" value="1"/>
</dbReference>
<dbReference type="AlphaFoldDB" id="A0A6B8RVN1"/>
<reference evidence="3" key="1">
    <citation type="submission" date="2018-11" db="EMBL/GenBank/DDBJ databases">
        <title>Complete genome sequence of Paenibacillus sp. ML311-T8.</title>
        <authorList>
            <person name="Nam Y.-D."/>
            <person name="Kang J."/>
            <person name="Chung W.-H."/>
            <person name="Park Y.S."/>
        </authorList>
    </citation>
    <scope>NUCLEOTIDE SEQUENCE [LARGE SCALE GENOMIC DNA]</scope>
    <source>
        <strain evidence="3">ML311-T8</strain>
    </source>
</reference>
<feature type="domain" description="DUF4434" evidence="1">
    <location>
        <begin position="4"/>
        <end position="286"/>
    </location>
</feature>
<dbReference type="EMBL" id="CP034235">
    <property type="protein sequence ID" value="QGQ99932.1"/>
    <property type="molecule type" value="Genomic_DNA"/>
</dbReference>
<dbReference type="SUPFAM" id="SSF51445">
    <property type="entry name" value="(Trans)glycosidases"/>
    <property type="match status" value="1"/>
</dbReference>
<evidence type="ECO:0000259" key="1">
    <source>
        <dbReference type="Pfam" id="PF14488"/>
    </source>
</evidence>
<keyword evidence="3" id="KW-1185">Reference proteome</keyword>
<accession>A0A6B8RVN1</accession>
<dbReference type="InterPro" id="IPR017853">
    <property type="entry name" value="GH"/>
</dbReference>